<dbReference type="AlphaFoldDB" id="A0A9Q1C2D6"/>
<dbReference type="InterPro" id="IPR016187">
    <property type="entry name" value="CTDL_fold"/>
</dbReference>
<dbReference type="SUPFAM" id="SSF56436">
    <property type="entry name" value="C-type lectin-like"/>
    <property type="match status" value="1"/>
</dbReference>
<name>A0A9Q1C2D6_HOLLE</name>
<evidence type="ECO:0000313" key="6">
    <source>
        <dbReference type="EMBL" id="KAJ8037180.1"/>
    </source>
</evidence>
<dbReference type="InterPro" id="IPR018378">
    <property type="entry name" value="C-type_lectin_CS"/>
</dbReference>
<dbReference type="InterPro" id="IPR001304">
    <property type="entry name" value="C-type_lectin-like"/>
</dbReference>
<protein>
    <submittedName>
        <fullName evidence="6">C-type lectin domain family 17, member A</fullName>
    </submittedName>
</protein>
<evidence type="ECO:0000259" key="5">
    <source>
        <dbReference type="PROSITE" id="PS50041"/>
    </source>
</evidence>
<evidence type="ECO:0000256" key="3">
    <source>
        <dbReference type="SAM" id="SignalP"/>
    </source>
</evidence>
<organism evidence="6 7">
    <name type="scientific">Holothuria leucospilota</name>
    <name type="common">Black long sea cucumber</name>
    <name type="synonym">Mertensiothuria leucospilota</name>
    <dbReference type="NCBI Taxonomy" id="206669"/>
    <lineage>
        <taxon>Eukaryota</taxon>
        <taxon>Metazoa</taxon>
        <taxon>Echinodermata</taxon>
        <taxon>Eleutherozoa</taxon>
        <taxon>Echinozoa</taxon>
        <taxon>Holothuroidea</taxon>
        <taxon>Aspidochirotacea</taxon>
        <taxon>Aspidochirotida</taxon>
        <taxon>Holothuriidae</taxon>
        <taxon>Holothuria</taxon>
    </lineage>
</organism>
<dbReference type="InterPro" id="IPR000742">
    <property type="entry name" value="EGF"/>
</dbReference>
<dbReference type="Gene3D" id="3.10.100.10">
    <property type="entry name" value="Mannose-Binding Protein A, subunit A"/>
    <property type="match status" value="1"/>
</dbReference>
<dbReference type="SMART" id="SM00181">
    <property type="entry name" value="EGF"/>
    <property type="match status" value="1"/>
</dbReference>
<proteinExistence type="predicted"/>
<dbReference type="Gene3D" id="2.10.25.10">
    <property type="entry name" value="Laminin"/>
    <property type="match status" value="1"/>
</dbReference>
<feature type="disulfide bond" evidence="2">
    <location>
        <begin position="192"/>
        <end position="201"/>
    </location>
</feature>
<dbReference type="InterPro" id="IPR016186">
    <property type="entry name" value="C-type_lectin-like/link_sf"/>
</dbReference>
<dbReference type="Pfam" id="PF00059">
    <property type="entry name" value="Lectin_C"/>
    <property type="match status" value="1"/>
</dbReference>
<sequence length="207" mass="23826">MNGLSPLFHFAHHPIWLSIFFILFSTELTNSELRCHERFIYFQSNCYYFSSQRLPFTVANIMCNNYSNMLNPCHLTSIHSEGENHFVFQRARQLWGTATYWLGAIKTSKLGNLSWLDGSQMNFSQLQAYENHGACLQQWTKESEWKDTYCSRIKYFVCKQKSLPGETEPCEHNPCENGGTCSVHLGTVVCECASGYYGEICYKSGLT</sequence>
<comment type="caution">
    <text evidence="6">The sequence shown here is derived from an EMBL/GenBank/DDBJ whole genome shotgun (WGS) entry which is preliminary data.</text>
</comment>
<accession>A0A9Q1C2D6</accession>
<gene>
    <name evidence="6" type="ORF">HOLleu_17931</name>
</gene>
<dbReference type="CDD" id="cd00054">
    <property type="entry name" value="EGF_CA"/>
    <property type="match status" value="1"/>
</dbReference>
<evidence type="ECO:0000256" key="2">
    <source>
        <dbReference type="PROSITE-ProRule" id="PRU00076"/>
    </source>
</evidence>
<dbReference type="PROSITE" id="PS50026">
    <property type="entry name" value="EGF_3"/>
    <property type="match status" value="1"/>
</dbReference>
<feature type="signal peptide" evidence="3">
    <location>
        <begin position="1"/>
        <end position="31"/>
    </location>
</feature>
<keyword evidence="7" id="KW-1185">Reference proteome</keyword>
<dbReference type="Proteomes" id="UP001152320">
    <property type="component" value="Chromosome 8"/>
</dbReference>
<keyword evidence="3" id="KW-0732">Signal</keyword>
<keyword evidence="2" id="KW-0245">EGF-like domain</keyword>
<dbReference type="PROSITE" id="PS00615">
    <property type="entry name" value="C_TYPE_LECTIN_1"/>
    <property type="match status" value="1"/>
</dbReference>
<dbReference type="EMBL" id="JAIZAY010000008">
    <property type="protein sequence ID" value="KAJ8037180.1"/>
    <property type="molecule type" value="Genomic_DNA"/>
</dbReference>
<dbReference type="SUPFAM" id="SSF57196">
    <property type="entry name" value="EGF/Laminin"/>
    <property type="match status" value="1"/>
</dbReference>
<keyword evidence="1 2" id="KW-1015">Disulfide bond</keyword>
<feature type="domain" description="C-type lectin" evidence="5">
    <location>
        <begin position="42"/>
        <end position="159"/>
    </location>
</feature>
<reference evidence="6" key="1">
    <citation type="submission" date="2021-10" db="EMBL/GenBank/DDBJ databases">
        <title>Tropical sea cucumber genome reveals ecological adaptation and Cuvierian tubules defense mechanism.</title>
        <authorList>
            <person name="Chen T."/>
        </authorList>
    </citation>
    <scope>NUCLEOTIDE SEQUENCE</scope>
    <source>
        <strain evidence="6">Nanhai2018</strain>
        <tissue evidence="6">Muscle</tissue>
    </source>
</reference>
<feature type="domain" description="EGF-like" evidence="4">
    <location>
        <begin position="166"/>
        <end position="202"/>
    </location>
</feature>
<evidence type="ECO:0000313" key="7">
    <source>
        <dbReference type="Proteomes" id="UP001152320"/>
    </source>
</evidence>
<dbReference type="OrthoDB" id="10046852at2759"/>
<dbReference type="Pfam" id="PF00008">
    <property type="entry name" value="EGF"/>
    <property type="match status" value="1"/>
</dbReference>
<feature type="chain" id="PRO_5040451741" evidence="3">
    <location>
        <begin position="32"/>
        <end position="207"/>
    </location>
</feature>
<dbReference type="PROSITE" id="PS01186">
    <property type="entry name" value="EGF_2"/>
    <property type="match status" value="1"/>
</dbReference>
<evidence type="ECO:0000256" key="1">
    <source>
        <dbReference type="ARBA" id="ARBA00023157"/>
    </source>
</evidence>
<dbReference type="PROSITE" id="PS00022">
    <property type="entry name" value="EGF_1"/>
    <property type="match status" value="1"/>
</dbReference>
<dbReference type="PROSITE" id="PS50041">
    <property type="entry name" value="C_TYPE_LECTIN_2"/>
    <property type="match status" value="1"/>
</dbReference>
<dbReference type="PANTHER" id="PTHR22803">
    <property type="entry name" value="MANNOSE, PHOSPHOLIPASE, LECTIN RECEPTOR RELATED"/>
    <property type="match status" value="1"/>
</dbReference>
<comment type="caution">
    <text evidence="2">Lacks conserved residue(s) required for the propagation of feature annotation.</text>
</comment>
<dbReference type="InterPro" id="IPR050111">
    <property type="entry name" value="C-type_lectin/snaclec_domain"/>
</dbReference>
<evidence type="ECO:0000259" key="4">
    <source>
        <dbReference type="PROSITE" id="PS50026"/>
    </source>
</evidence>
<dbReference type="SMART" id="SM00034">
    <property type="entry name" value="CLECT"/>
    <property type="match status" value="1"/>
</dbReference>